<reference evidence="1 2" key="1">
    <citation type="journal article" date="2016" name="Nat. Commun.">
        <title>Thousands of microbial genomes shed light on interconnected biogeochemical processes in an aquifer system.</title>
        <authorList>
            <person name="Anantharaman K."/>
            <person name="Brown C.T."/>
            <person name="Hug L.A."/>
            <person name="Sharon I."/>
            <person name="Castelle C.J."/>
            <person name="Probst A.J."/>
            <person name="Thomas B.C."/>
            <person name="Singh A."/>
            <person name="Wilkins M.J."/>
            <person name="Karaoz U."/>
            <person name="Brodie E.L."/>
            <person name="Williams K.H."/>
            <person name="Hubbard S.S."/>
            <person name="Banfield J.F."/>
        </authorList>
    </citation>
    <scope>NUCLEOTIDE SEQUENCE [LARGE SCALE GENOMIC DNA]</scope>
</reference>
<comment type="caution">
    <text evidence="1">The sequence shown here is derived from an EMBL/GenBank/DDBJ whole genome shotgun (WGS) entry which is preliminary data.</text>
</comment>
<evidence type="ECO:0000313" key="2">
    <source>
        <dbReference type="Proteomes" id="UP000176593"/>
    </source>
</evidence>
<accession>A0A1F7V895</accession>
<dbReference type="AlphaFoldDB" id="A0A1F7V895"/>
<protein>
    <recommendedName>
        <fullName evidence="3">DUF4178 domain-containing protein</fullName>
    </recommendedName>
</protein>
<evidence type="ECO:0008006" key="3">
    <source>
        <dbReference type="Google" id="ProtNLM"/>
    </source>
</evidence>
<evidence type="ECO:0000313" key="1">
    <source>
        <dbReference type="EMBL" id="OGL86733.1"/>
    </source>
</evidence>
<gene>
    <name evidence="1" type="ORF">A3I41_05395</name>
</gene>
<dbReference type="EMBL" id="MGEQ01000007">
    <property type="protein sequence ID" value="OGL86733.1"/>
    <property type="molecule type" value="Genomic_DNA"/>
</dbReference>
<organism evidence="1 2">
    <name type="scientific">Candidatus Uhrbacteria bacterium RIFCSPLOWO2_02_FULL_48_18</name>
    <dbReference type="NCBI Taxonomy" id="1802408"/>
    <lineage>
        <taxon>Bacteria</taxon>
        <taxon>Candidatus Uhriibacteriota</taxon>
    </lineage>
</organism>
<name>A0A1F7V895_9BACT</name>
<proteinExistence type="predicted"/>
<sequence>MKISDLLAMELGESVSVANEPFTKIGQAEITLDDGTAMFWLYDDEDNMLSVAPKEDEIVLFHQITEEIEPSEVILFQNKEYEFSYEDAGVVKQVDGDALLEEEDRNGFSDYQSKDGETLRVITNENSGEAVAYFGRVVAEDDLSEI</sequence>
<dbReference type="Proteomes" id="UP000176593">
    <property type="component" value="Unassembled WGS sequence"/>
</dbReference>